<sequence>MKPATLDKDAHLRQAAASAIPRSSVDTDHWWRYKNLRTLNLLLFFPMLSIFTLGFDGSLMNGLQAVERWREYFGEPKGATLGLFNCAYPIGGLVAVPFISTISDRFGRKWGIASGAITCCVGAALQGGAQSLAMFVVARGIIGGGSVLIQAAGSPLITEIAHPNHRTTATALFHTSYALGSIVAAWTTFGTFRIDSTASWRIPSALQGLPSVIQLLGLWFVPESPRWMVSAGREEDALKMLAKYHAEGDENDALVQFEFNEIRTALSLDQETGQGNFIQNYLEFLRTPGNRLRLFILTFCACLAQMSGNAFISYYLAPILTAAGLTTSLQQTLINATSQMLSWFSSVFFATLPQKFGRRILFLSALVCVFCCLVAITAGSAMFAIDPLNKSAGYAVVAFIYLFSPAYNLGLGPNLGLYVTEILPYNLRLRGMAVFQFWNLVFITFSTLVIPIGLDKMAWKFYIIFVGWVFVEWVVVWFVYPETKGPSLEEIAIIFDGPKSIKDLEMDEGRKSDAVGSAEHQN</sequence>
<organism evidence="1 2">
    <name type="scientific">Fusarium keratoplasticum</name>
    <dbReference type="NCBI Taxonomy" id="1328300"/>
    <lineage>
        <taxon>Eukaryota</taxon>
        <taxon>Fungi</taxon>
        <taxon>Dikarya</taxon>
        <taxon>Ascomycota</taxon>
        <taxon>Pezizomycotina</taxon>
        <taxon>Sordariomycetes</taxon>
        <taxon>Hypocreomycetidae</taxon>
        <taxon>Hypocreales</taxon>
        <taxon>Nectriaceae</taxon>
        <taxon>Fusarium</taxon>
        <taxon>Fusarium solani species complex</taxon>
    </lineage>
</organism>
<reference evidence="1" key="1">
    <citation type="submission" date="2022-06" db="EMBL/GenBank/DDBJ databases">
        <title>Fusarium solani species complex genomes reveal bases of compartmentalisation and animal pathogenesis.</title>
        <authorList>
            <person name="Tsai I.J."/>
        </authorList>
    </citation>
    <scope>NUCLEOTIDE SEQUENCE</scope>
    <source>
        <strain evidence="1">Fu6.1</strain>
    </source>
</reference>
<dbReference type="Proteomes" id="UP001065298">
    <property type="component" value="Chromosome 13"/>
</dbReference>
<proteinExistence type="predicted"/>
<accession>A0ACC0QEC5</accession>
<comment type="caution">
    <text evidence="1">The sequence shown here is derived from an EMBL/GenBank/DDBJ whole genome shotgun (WGS) entry which is preliminary data.</text>
</comment>
<name>A0ACC0QEC5_9HYPO</name>
<evidence type="ECO:0000313" key="2">
    <source>
        <dbReference type="Proteomes" id="UP001065298"/>
    </source>
</evidence>
<keyword evidence="2" id="KW-1185">Reference proteome</keyword>
<evidence type="ECO:0000313" key="1">
    <source>
        <dbReference type="EMBL" id="KAI8649257.1"/>
    </source>
</evidence>
<protein>
    <submittedName>
        <fullName evidence="1">General substrate transporter</fullName>
    </submittedName>
</protein>
<gene>
    <name evidence="1" type="ORF">NCS57_01462300</name>
</gene>
<dbReference type="EMBL" id="CM046515">
    <property type="protein sequence ID" value="KAI8649257.1"/>
    <property type="molecule type" value="Genomic_DNA"/>
</dbReference>